<dbReference type="STRING" id="1003.SAMN04488541_101276"/>
<dbReference type="SUPFAM" id="SSF56796">
    <property type="entry name" value="Dehydroquinate synthase-like"/>
    <property type="match status" value="1"/>
</dbReference>
<dbReference type="CDD" id="cd08184">
    <property type="entry name" value="Fe-ADH_KdnB-like"/>
    <property type="match status" value="1"/>
</dbReference>
<dbReference type="PANTHER" id="PTHR11496">
    <property type="entry name" value="ALCOHOL DEHYDROGENASE"/>
    <property type="match status" value="1"/>
</dbReference>
<protein>
    <submittedName>
        <fullName evidence="4">Alcohol dehydrogenase, class IV</fullName>
    </submittedName>
</protein>
<feature type="domain" description="Alcohol dehydrogenase iron-type/glycerol dehydrogenase GldA" evidence="2">
    <location>
        <begin position="10"/>
        <end position="177"/>
    </location>
</feature>
<accession>A0A1I2F5P7</accession>
<gene>
    <name evidence="4" type="ORF">SAMN04488541_101276</name>
</gene>
<dbReference type="Gene3D" id="3.40.50.1970">
    <property type="match status" value="1"/>
</dbReference>
<dbReference type="PANTHER" id="PTHR11496:SF104">
    <property type="entry name" value="3-DEOXY-ALPHA-D-MANNO-OCTULOSONATE 8-OXIDASE"/>
    <property type="match status" value="1"/>
</dbReference>
<dbReference type="GO" id="GO:0004022">
    <property type="term" value="F:alcohol dehydrogenase (NAD+) activity"/>
    <property type="evidence" value="ECO:0007669"/>
    <property type="project" value="TreeGrafter"/>
</dbReference>
<keyword evidence="5" id="KW-1185">Reference proteome</keyword>
<evidence type="ECO:0000259" key="2">
    <source>
        <dbReference type="Pfam" id="PF00465"/>
    </source>
</evidence>
<dbReference type="AlphaFoldDB" id="A0A1I2F5P7"/>
<dbReference type="Pfam" id="PF00465">
    <property type="entry name" value="Fe-ADH"/>
    <property type="match status" value="1"/>
</dbReference>
<sequence>MYKNFKSVGKCVFGRGSFNQLDSILAEKRTSNDSYVVFLLDNYFKDKALANKIPLRGKDQLIWVDVDAHEPTTEQIDQLNAHIRELSPSLPIALVGIGGGSVMDIAKATSMMLTNEGLAQQYQGLNLIKNQGVYHIGIPTLAGTGAEVSMTAVLTGPTKKLGIKCDYTVFDQIVLDPDLIANAPKNQWFYTGMDTYIHCIESLTGTMLNEFSKAYGLKSLDLCREVFNQYGQNPEGDEKLMIASYMGGLSLTYSEVGVCHALSYGLSYVFGYRHGIANCIAFDELHDYYGDAVIEFKEMVKKHNVDIPKGLSKNWKEEEVAKMAQTAYALEHMWKHAVGQHWKEVITQDKIMELYYRM</sequence>
<dbReference type="Gene3D" id="1.20.1090.10">
    <property type="entry name" value="Dehydroquinate synthase-like - alpha domain"/>
    <property type="match status" value="1"/>
</dbReference>
<proteinExistence type="predicted"/>
<evidence type="ECO:0000256" key="1">
    <source>
        <dbReference type="ARBA" id="ARBA00023002"/>
    </source>
</evidence>
<name>A0A1I2F5P7_9BACT</name>
<dbReference type="GO" id="GO:0046872">
    <property type="term" value="F:metal ion binding"/>
    <property type="evidence" value="ECO:0007669"/>
    <property type="project" value="InterPro"/>
</dbReference>
<dbReference type="EMBL" id="FONY01000012">
    <property type="protein sequence ID" value="SFF00028.1"/>
    <property type="molecule type" value="Genomic_DNA"/>
</dbReference>
<dbReference type="InterPro" id="IPR039697">
    <property type="entry name" value="Alcohol_dehydrogenase_Fe"/>
</dbReference>
<feature type="domain" description="Fe-containing alcohol dehydrogenase-like C-terminal" evidence="3">
    <location>
        <begin position="190"/>
        <end position="291"/>
    </location>
</feature>
<dbReference type="InterPro" id="IPR056798">
    <property type="entry name" value="ADH_Fe_C"/>
</dbReference>
<dbReference type="InterPro" id="IPR001670">
    <property type="entry name" value="ADH_Fe/GldA"/>
</dbReference>
<evidence type="ECO:0000259" key="3">
    <source>
        <dbReference type="Pfam" id="PF25137"/>
    </source>
</evidence>
<evidence type="ECO:0000313" key="5">
    <source>
        <dbReference type="Proteomes" id="UP000199513"/>
    </source>
</evidence>
<organism evidence="4 5">
    <name type="scientific">Thermoflexibacter ruber</name>
    <dbReference type="NCBI Taxonomy" id="1003"/>
    <lineage>
        <taxon>Bacteria</taxon>
        <taxon>Pseudomonadati</taxon>
        <taxon>Bacteroidota</taxon>
        <taxon>Cytophagia</taxon>
        <taxon>Cytophagales</taxon>
        <taxon>Thermoflexibacteraceae</taxon>
        <taxon>Thermoflexibacter</taxon>
    </lineage>
</organism>
<dbReference type="Pfam" id="PF25137">
    <property type="entry name" value="ADH_Fe_C"/>
    <property type="match status" value="1"/>
</dbReference>
<evidence type="ECO:0000313" key="4">
    <source>
        <dbReference type="EMBL" id="SFF00028.1"/>
    </source>
</evidence>
<dbReference type="RefSeq" id="WP_091543804.1">
    <property type="nucleotide sequence ID" value="NZ_FONY01000012.1"/>
</dbReference>
<dbReference type="OrthoDB" id="9801156at2"/>
<keyword evidence="1" id="KW-0560">Oxidoreductase</keyword>
<reference evidence="5" key="1">
    <citation type="submission" date="2016-10" db="EMBL/GenBank/DDBJ databases">
        <authorList>
            <person name="Varghese N."/>
            <person name="Submissions S."/>
        </authorList>
    </citation>
    <scope>NUCLEOTIDE SEQUENCE [LARGE SCALE GENOMIC DNA]</scope>
    <source>
        <strain>GEY</strain>
        <strain evidence="5">DSM 9560</strain>
    </source>
</reference>
<dbReference type="Proteomes" id="UP000199513">
    <property type="component" value="Unassembled WGS sequence"/>
</dbReference>